<evidence type="ECO:0000313" key="2">
    <source>
        <dbReference type="EMBL" id="EDW65062.1"/>
    </source>
</evidence>
<dbReference type="AlphaFoldDB" id="B4LU09"/>
<feature type="region of interest" description="Disordered" evidence="1">
    <location>
        <begin position="20"/>
        <end position="46"/>
    </location>
</feature>
<feature type="region of interest" description="Disordered" evidence="1">
    <location>
        <begin position="157"/>
        <end position="190"/>
    </location>
</feature>
<accession>B4LU09</accession>
<dbReference type="eggNOG" id="ENOG502TBD4">
    <property type="taxonomic scope" value="Eukaryota"/>
</dbReference>
<evidence type="ECO:0000313" key="3">
    <source>
        <dbReference type="Proteomes" id="UP000008792"/>
    </source>
</evidence>
<organism evidence="2 3">
    <name type="scientific">Drosophila virilis</name>
    <name type="common">Fruit fly</name>
    <dbReference type="NCBI Taxonomy" id="7244"/>
    <lineage>
        <taxon>Eukaryota</taxon>
        <taxon>Metazoa</taxon>
        <taxon>Ecdysozoa</taxon>
        <taxon>Arthropoda</taxon>
        <taxon>Hexapoda</taxon>
        <taxon>Insecta</taxon>
        <taxon>Pterygota</taxon>
        <taxon>Neoptera</taxon>
        <taxon>Endopterygota</taxon>
        <taxon>Diptera</taxon>
        <taxon>Brachycera</taxon>
        <taxon>Muscomorpha</taxon>
        <taxon>Ephydroidea</taxon>
        <taxon>Drosophilidae</taxon>
        <taxon>Drosophila</taxon>
    </lineage>
</organism>
<dbReference type="HOGENOM" id="CLU_1316630_0_0_1"/>
<evidence type="ECO:0000256" key="1">
    <source>
        <dbReference type="SAM" id="MobiDB-lite"/>
    </source>
</evidence>
<dbReference type="PhylomeDB" id="B4LU09"/>
<dbReference type="InterPro" id="IPR007970">
    <property type="entry name" value="DUF733"/>
</dbReference>
<dbReference type="OMA" id="MGNVMDR"/>
<reference evidence="2 3" key="1">
    <citation type="journal article" date="2007" name="Nature">
        <title>Evolution of genes and genomes on the Drosophila phylogeny.</title>
        <authorList>
            <consortium name="Drosophila 12 Genomes Consortium"/>
            <person name="Clark A.G."/>
            <person name="Eisen M.B."/>
            <person name="Smith D.R."/>
            <person name="Bergman C.M."/>
            <person name="Oliver B."/>
            <person name="Markow T.A."/>
            <person name="Kaufman T.C."/>
            <person name="Kellis M."/>
            <person name="Gelbart W."/>
            <person name="Iyer V.N."/>
            <person name="Pollard D.A."/>
            <person name="Sackton T.B."/>
            <person name="Larracuente A.M."/>
            <person name="Singh N.D."/>
            <person name="Abad J.P."/>
            <person name="Abt D.N."/>
            <person name="Adryan B."/>
            <person name="Aguade M."/>
            <person name="Akashi H."/>
            <person name="Anderson W.W."/>
            <person name="Aquadro C.F."/>
            <person name="Ardell D.H."/>
            <person name="Arguello R."/>
            <person name="Artieri C.G."/>
            <person name="Barbash D.A."/>
            <person name="Barker D."/>
            <person name="Barsanti P."/>
            <person name="Batterham P."/>
            <person name="Batzoglou S."/>
            <person name="Begun D."/>
            <person name="Bhutkar A."/>
            <person name="Blanco E."/>
            <person name="Bosak S.A."/>
            <person name="Bradley R.K."/>
            <person name="Brand A.D."/>
            <person name="Brent M.R."/>
            <person name="Brooks A.N."/>
            <person name="Brown R.H."/>
            <person name="Butlin R.K."/>
            <person name="Caggese C."/>
            <person name="Calvi B.R."/>
            <person name="Bernardo de Carvalho A."/>
            <person name="Caspi A."/>
            <person name="Castrezana S."/>
            <person name="Celniker S.E."/>
            <person name="Chang J.L."/>
            <person name="Chapple C."/>
            <person name="Chatterji S."/>
            <person name="Chinwalla A."/>
            <person name="Civetta A."/>
            <person name="Clifton S.W."/>
            <person name="Comeron J.M."/>
            <person name="Costello J.C."/>
            <person name="Coyne J.A."/>
            <person name="Daub J."/>
            <person name="David R.G."/>
            <person name="Delcher A.L."/>
            <person name="Delehaunty K."/>
            <person name="Do C.B."/>
            <person name="Ebling H."/>
            <person name="Edwards K."/>
            <person name="Eickbush T."/>
            <person name="Evans J.D."/>
            <person name="Filipski A."/>
            <person name="Findeiss S."/>
            <person name="Freyhult E."/>
            <person name="Fulton L."/>
            <person name="Fulton R."/>
            <person name="Garcia A.C."/>
            <person name="Gardiner A."/>
            <person name="Garfield D.A."/>
            <person name="Garvin B.E."/>
            <person name="Gibson G."/>
            <person name="Gilbert D."/>
            <person name="Gnerre S."/>
            <person name="Godfrey J."/>
            <person name="Good R."/>
            <person name="Gotea V."/>
            <person name="Gravely B."/>
            <person name="Greenberg A.J."/>
            <person name="Griffiths-Jones S."/>
            <person name="Gross S."/>
            <person name="Guigo R."/>
            <person name="Gustafson E.A."/>
            <person name="Haerty W."/>
            <person name="Hahn M.W."/>
            <person name="Halligan D.L."/>
            <person name="Halpern A.L."/>
            <person name="Halter G.M."/>
            <person name="Han M.V."/>
            <person name="Heger A."/>
            <person name="Hillier L."/>
            <person name="Hinrichs A.S."/>
            <person name="Holmes I."/>
            <person name="Hoskins R.A."/>
            <person name="Hubisz M.J."/>
            <person name="Hultmark D."/>
            <person name="Huntley M.A."/>
            <person name="Jaffe D.B."/>
            <person name="Jagadeeshan S."/>
            <person name="Jeck W.R."/>
            <person name="Johnson J."/>
            <person name="Jones C.D."/>
            <person name="Jordan W.C."/>
            <person name="Karpen G.H."/>
            <person name="Kataoka E."/>
            <person name="Keightley P.D."/>
            <person name="Kheradpour P."/>
            <person name="Kirkness E.F."/>
            <person name="Koerich L.B."/>
            <person name="Kristiansen K."/>
            <person name="Kudrna D."/>
            <person name="Kulathinal R.J."/>
            <person name="Kumar S."/>
            <person name="Kwok R."/>
            <person name="Lander E."/>
            <person name="Langley C.H."/>
            <person name="Lapoint R."/>
            <person name="Lazzaro B.P."/>
            <person name="Lee S.J."/>
            <person name="Levesque L."/>
            <person name="Li R."/>
            <person name="Lin C.F."/>
            <person name="Lin M.F."/>
            <person name="Lindblad-Toh K."/>
            <person name="Llopart A."/>
            <person name="Long M."/>
            <person name="Low L."/>
            <person name="Lozovsky E."/>
            <person name="Lu J."/>
            <person name="Luo M."/>
            <person name="Machado C.A."/>
            <person name="Makalowski W."/>
            <person name="Marzo M."/>
            <person name="Matsuda M."/>
            <person name="Matzkin L."/>
            <person name="McAllister B."/>
            <person name="McBride C.S."/>
            <person name="McKernan B."/>
            <person name="McKernan K."/>
            <person name="Mendez-Lago M."/>
            <person name="Minx P."/>
            <person name="Mollenhauer M.U."/>
            <person name="Montooth K."/>
            <person name="Mount S.M."/>
            <person name="Mu X."/>
            <person name="Myers E."/>
            <person name="Negre B."/>
            <person name="Newfeld S."/>
            <person name="Nielsen R."/>
            <person name="Noor M.A."/>
            <person name="O'Grady P."/>
            <person name="Pachter L."/>
            <person name="Papaceit M."/>
            <person name="Parisi M.J."/>
            <person name="Parisi M."/>
            <person name="Parts L."/>
            <person name="Pedersen J.S."/>
            <person name="Pesole G."/>
            <person name="Phillippy A.M."/>
            <person name="Ponting C.P."/>
            <person name="Pop M."/>
            <person name="Porcelli D."/>
            <person name="Powell J.R."/>
            <person name="Prohaska S."/>
            <person name="Pruitt K."/>
            <person name="Puig M."/>
            <person name="Quesneville H."/>
            <person name="Ram K.R."/>
            <person name="Rand D."/>
            <person name="Rasmussen M.D."/>
            <person name="Reed L.K."/>
            <person name="Reenan R."/>
            <person name="Reily A."/>
            <person name="Remington K.A."/>
            <person name="Rieger T.T."/>
            <person name="Ritchie M.G."/>
            <person name="Robin C."/>
            <person name="Rogers Y.H."/>
            <person name="Rohde C."/>
            <person name="Rozas J."/>
            <person name="Rubenfield M.J."/>
            <person name="Ruiz A."/>
            <person name="Russo S."/>
            <person name="Salzberg S.L."/>
            <person name="Sanchez-Gracia A."/>
            <person name="Saranga D.J."/>
            <person name="Sato H."/>
            <person name="Schaeffer S.W."/>
            <person name="Schatz M.C."/>
            <person name="Schlenke T."/>
            <person name="Schwartz R."/>
            <person name="Segarra C."/>
            <person name="Singh R.S."/>
            <person name="Sirot L."/>
            <person name="Sirota M."/>
            <person name="Sisneros N.B."/>
            <person name="Smith C.D."/>
            <person name="Smith T.F."/>
            <person name="Spieth J."/>
            <person name="Stage D.E."/>
            <person name="Stark A."/>
            <person name="Stephan W."/>
            <person name="Strausberg R.L."/>
            <person name="Strempel S."/>
            <person name="Sturgill D."/>
            <person name="Sutton G."/>
            <person name="Sutton G.G."/>
            <person name="Tao W."/>
            <person name="Teichmann S."/>
            <person name="Tobari Y.N."/>
            <person name="Tomimura Y."/>
            <person name="Tsolas J.M."/>
            <person name="Valente V.L."/>
            <person name="Venter E."/>
            <person name="Venter J.C."/>
            <person name="Vicario S."/>
            <person name="Vieira F.G."/>
            <person name="Vilella A.J."/>
            <person name="Villasante A."/>
            <person name="Walenz B."/>
            <person name="Wang J."/>
            <person name="Wasserman M."/>
            <person name="Watts T."/>
            <person name="Wilson D."/>
            <person name="Wilson R.K."/>
            <person name="Wing R.A."/>
            <person name="Wolfner M.F."/>
            <person name="Wong A."/>
            <person name="Wong G.K."/>
            <person name="Wu C.I."/>
            <person name="Wu G."/>
            <person name="Yamamoto D."/>
            <person name="Yang H.P."/>
            <person name="Yang S.P."/>
            <person name="Yorke J.A."/>
            <person name="Yoshida K."/>
            <person name="Zdobnov E."/>
            <person name="Zhang P."/>
            <person name="Zhang Y."/>
            <person name="Zimin A.V."/>
            <person name="Baldwin J."/>
            <person name="Abdouelleil A."/>
            <person name="Abdulkadir J."/>
            <person name="Abebe A."/>
            <person name="Abera B."/>
            <person name="Abreu J."/>
            <person name="Acer S.C."/>
            <person name="Aftuck L."/>
            <person name="Alexander A."/>
            <person name="An P."/>
            <person name="Anderson E."/>
            <person name="Anderson S."/>
            <person name="Arachi H."/>
            <person name="Azer M."/>
            <person name="Bachantsang P."/>
            <person name="Barry A."/>
            <person name="Bayul T."/>
            <person name="Berlin A."/>
            <person name="Bessette D."/>
            <person name="Bloom T."/>
            <person name="Blye J."/>
            <person name="Boguslavskiy L."/>
            <person name="Bonnet C."/>
            <person name="Boukhgalter B."/>
            <person name="Bourzgui I."/>
            <person name="Brown A."/>
            <person name="Cahill P."/>
            <person name="Channer S."/>
            <person name="Cheshatsang Y."/>
            <person name="Chuda L."/>
            <person name="Citroen M."/>
            <person name="Collymore A."/>
            <person name="Cooke P."/>
            <person name="Costello M."/>
            <person name="D'Aco K."/>
            <person name="Daza R."/>
            <person name="De Haan G."/>
            <person name="DeGray S."/>
            <person name="DeMaso C."/>
            <person name="Dhargay N."/>
            <person name="Dooley K."/>
            <person name="Dooley E."/>
            <person name="Doricent M."/>
            <person name="Dorje P."/>
            <person name="Dorjee K."/>
            <person name="Dupes A."/>
            <person name="Elong R."/>
            <person name="Falk J."/>
            <person name="Farina A."/>
            <person name="Faro S."/>
            <person name="Ferguson D."/>
            <person name="Fisher S."/>
            <person name="Foley C.D."/>
            <person name="Franke A."/>
            <person name="Friedrich D."/>
            <person name="Gadbois L."/>
            <person name="Gearin G."/>
            <person name="Gearin C.R."/>
            <person name="Giannoukos G."/>
            <person name="Goode T."/>
            <person name="Graham J."/>
            <person name="Grandbois E."/>
            <person name="Grewal S."/>
            <person name="Gyaltsen K."/>
            <person name="Hafez N."/>
            <person name="Hagos B."/>
            <person name="Hall J."/>
            <person name="Henson C."/>
            <person name="Hollinger A."/>
            <person name="Honan T."/>
            <person name="Huard M.D."/>
            <person name="Hughes L."/>
            <person name="Hurhula B."/>
            <person name="Husby M.E."/>
            <person name="Kamat A."/>
            <person name="Kanga B."/>
            <person name="Kashin S."/>
            <person name="Khazanovich D."/>
            <person name="Kisner P."/>
            <person name="Lance K."/>
            <person name="Lara M."/>
            <person name="Lee W."/>
            <person name="Lennon N."/>
            <person name="Letendre F."/>
            <person name="LeVine R."/>
            <person name="Lipovsky A."/>
            <person name="Liu X."/>
            <person name="Liu J."/>
            <person name="Liu S."/>
            <person name="Lokyitsang T."/>
            <person name="Lokyitsang Y."/>
            <person name="Lubonja R."/>
            <person name="Lui A."/>
            <person name="MacDonald P."/>
            <person name="Magnisalis V."/>
            <person name="Maru K."/>
            <person name="Matthews C."/>
            <person name="McCusker W."/>
            <person name="McDonough S."/>
            <person name="Mehta T."/>
            <person name="Meldrim J."/>
            <person name="Meneus L."/>
            <person name="Mihai O."/>
            <person name="Mihalev A."/>
            <person name="Mihova T."/>
            <person name="Mittelman R."/>
            <person name="Mlenga V."/>
            <person name="Montmayeur A."/>
            <person name="Mulrain L."/>
            <person name="Navidi A."/>
            <person name="Naylor J."/>
            <person name="Negash T."/>
            <person name="Nguyen T."/>
            <person name="Nguyen N."/>
            <person name="Nicol R."/>
            <person name="Norbu C."/>
            <person name="Norbu N."/>
            <person name="Novod N."/>
            <person name="O'Neill B."/>
            <person name="Osman S."/>
            <person name="Markiewicz E."/>
            <person name="Oyono O.L."/>
            <person name="Patti C."/>
            <person name="Phunkhang P."/>
            <person name="Pierre F."/>
            <person name="Priest M."/>
            <person name="Raghuraman S."/>
            <person name="Rege F."/>
            <person name="Reyes R."/>
            <person name="Rise C."/>
            <person name="Rogov P."/>
            <person name="Ross K."/>
            <person name="Ryan E."/>
            <person name="Settipalli S."/>
            <person name="Shea T."/>
            <person name="Sherpa N."/>
            <person name="Shi L."/>
            <person name="Shih D."/>
            <person name="Sparrow T."/>
            <person name="Spaulding J."/>
            <person name="Stalker J."/>
            <person name="Stange-Thomann N."/>
            <person name="Stavropoulos S."/>
            <person name="Stone C."/>
            <person name="Strader C."/>
            <person name="Tesfaye S."/>
            <person name="Thomson T."/>
            <person name="Thoulutsang Y."/>
            <person name="Thoulutsang D."/>
            <person name="Topham K."/>
            <person name="Topping I."/>
            <person name="Tsamla T."/>
            <person name="Vassiliev H."/>
            <person name="Vo A."/>
            <person name="Wangchuk T."/>
            <person name="Wangdi T."/>
            <person name="Weiand M."/>
            <person name="Wilkinson J."/>
            <person name="Wilson A."/>
            <person name="Yadav S."/>
            <person name="Young G."/>
            <person name="Yu Q."/>
            <person name="Zembek L."/>
            <person name="Zhong D."/>
            <person name="Zimmer A."/>
            <person name="Zwirko Z."/>
            <person name="Jaffe D.B."/>
            <person name="Alvarez P."/>
            <person name="Brockman W."/>
            <person name="Butler J."/>
            <person name="Chin C."/>
            <person name="Gnerre S."/>
            <person name="Grabherr M."/>
            <person name="Kleber M."/>
            <person name="Mauceli E."/>
            <person name="MacCallum I."/>
        </authorList>
    </citation>
    <scope>NUCLEOTIDE SEQUENCE [LARGE SCALE GENOMIC DNA]</scope>
    <source>
        <strain evidence="3">Tucson 15010-1051.87</strain>
    </source>
</reference>
<dbReference type="InParanoid" id="B4LU09"/>
<dbReference type="Proteomes" id="UP000008792">
    <property type="component" value="Unassembled WGS sequence"/>
</dbReference>
<name>B4LU09_DROVI</name>
<keyword evidence="3" id="KW-1185">Reference proteome</keyword>
<proteinExistence type="predicted"/>
<dbReference type="EMBL" id="CH940649">
    <property type="protein sequence ID" value="EDW65062.1"/>
    <property type="molecule type" value="Genomic_DNA"/>
</dbReference>
<protein>
    <submittedName>
        <fullName evidence="2">Uncharacterized protein</fullName>
    </submittedName>
</protein>
<dbReference type="OrthoDB" id="8041167at2759"/>
<gene>
    <name evidence="2" type="primary">Dvir\GJ19589</name>
    <name evidence="2" type="ORF">Dvir_GJ19589</name>
</gene>
<sequence length="190" mass="21789">MGNVLEANVSCDRPVAVVQPMPAVSSSSPAEDTSATEQEEGEEESYPKANVTLHLFHYRQQMALKDHHVVKWATSKLLLTEELLKQQESQLPRPHALLDDDAAWAESQLALLTDDEEDANDENMEPMEQQGLGNELNNLMKYRLKLRDTIVQVAQEKMRKREKTKLKRLKRRTLISSKKPSNKDKHRQAY</sequence>
<feature type="compositionally biased region" description="Polar residues" evidence="1">
    <location>
        <begin position="24"/>
        <end position="36"/>
    </location>
</feature>
<feature type="compositionally biased region" description="Basic residues" evidence="1">
    <location>
        <begin position="158"/>
        <end position="173"/>
    </location>
</feature>
<dbReference type="Pfam" id="PF05306">
    <property type="entry name" value="DUF733"/>
    <property type="match status" value="1"/>
</dbReference>
<dbReference type="KEGG" id="dvi:6628030"/>